<dbReference type="RefSeq" id="XP_031874645.1">
    <property type="nucleotide sequence ID" value="XM_032010591.1"/>
</dbReference>
<gene>
    <name evidence="4" type="ORF">BP5553_01968</name>
</gene>
<proteinExistence type="predicted"/>
<dbReference type="PANTHER" id="PTHR43420:SF47">
    <property type="entry name" value="N-ACETYLTRANSFERASE DOMAIN-CONTAINING PROTEIN"/>
    <property type="match status" value="1"/>
</dbReference>
<dbReference type="SUPFAM" id="SSF55729">
    <property type="entry name" value="Acyl-CoA N-acyltransferases (Nat)"/>
    <property type="match status" value="1"/>
</dbReference>
<dbReference type="Gene3D" id="3.40.630.30">
    <property type="match status" value="1"/>
</dbReference>
<name>A0A370U2I6_9HELO</name>
<dbReference type="GeneID" id="43594817"/>
<comment type="caution">
    <text evidence="4">The sequence shown here is derived from an EMBL/GenBank/DDBJ whole genome shotgun (WGS) entry which is preliminary data.</text>
</comment>
<evidence type="ECO:0000313" key="5">
    <source>
        <dbReference type="Proteomes" id="UP000254866"/>
    </source>
</evidence>
<keyword evidence="5" id="KW-1185">Reference proteome</keyword>
<dbReference type="Proteomes" id="UP000254866">
    <property type="component" value="Unassembled WGS sequence"/>
</dbReference>
<protein>
    <submittedName>
        <fullName evidence="4">Acyl-CoA N-acyltransferases (Nat)</fullName>
    </submittedName>
</protein>
<dbReference type="InterPro" id="IPR016181">
    <property type="entry name" value="Acyl_CoA_acyltransferase"/>
</dbReference>
<keyword evidence="2 4" id="KW-0012">Acyltransferase</keyword>
<evidence type="ECO:0000313" key="4">
    <source>
        <dbReference type="EMBL" id="RDL41989.1"/>
    </source>
</evidence>
<sequence>MFGSTYEREAAFTDDMWYGRLANPQATTFITLQADCVVGTLTVVGPLPFRPDESPPATYPKNSLAGEEPRYWHSRIDGIFTAPEVRGRGVAKALIEKGIKFGLDEAAKSDKEYVASIVVDSDNAAAKGLYEKYGYVTIKEEPRSPGSARTVLLMEYSLNP</sequence>
<dbReference type="OrthoDB" id="41532at2759"/>
<reference evidence="4 5" key="1">
    <citation type="journal article" date="2018" name="IMA Fungus">
        <title>IMA Genome-F 9: Draft genome sequence of Annulohypoxylon stygium, Aspergillus mulundensis, Berkeleyomyces basicola (syn. Thielaviopsis basicola), Ceratocystis smalleyi, two Cercospora beticola strains, Coleophoma cylindrospora, Fusarium fracticaudum, Phialophora cf. hyalina, and Morchella septimelata.</title>
        <authorList>
            <person name="Wingfield B.D."/>
            <person name="Bills G.F."/>
            <person name="Dong Y."/>
            <person name="Huang W."/>
            <person name="Nel W.J."/>
            <person name="Swalarsk-Parry B.S."/>
            <person name="Vaghefi N."/>
            <person name="Wilken P.M."/>
            <person name="An Z."/>
            <person name="de Beer Z.W."/>
            <person name="De Vos L."/>
            <person name="Chen L."/>
            <person name="Duong T.A."/>
            <person name="Gao Y."/>
            <person name="Hammerbacher A."/>
            <person name="Kikkert J.R."/>
            <person name="Li Y."/>
            <person name="Li H."/>
            <person name="Li K."/>
            <person name="Li Q."/>
            <person name="Liu X."/>
            <person name="Ma X."/>
            <person name="Naidoo K."/>
            <person name="Pethybridge S.J."/>
            <person name="Sun J."/>
            <person name="Steenkamp E.T."/>
            <person name="van der Nest M.A."/>
            <person name="van Wyk S."/>
            <person name="Wingfield M.J."/>
            <person name="Xiong C."/>
            <person name="Yue Q."/>
            <person name="Zhang X."/>
        </authorList>
    </citation>
    <scope>NUCLEOTIDE SEQUENCE [LARGE SCALE GENOMIC DNA]</scope>
    <source>
        <strain evidence="4 5">BP 5553</strain>
    </source>
</reference>
<evidence type="ECO:0000256" key="1">
    <source>
        <dbReference type="ARBA" id="ARBA00022679"/>
    </source>
</evidence>
<dbReference type="InterPro" id="IPR050680">
    <property type="entry name" value="YpeA/RimI_acetyltransf"/>
</dbReference>
<dbReference type="PROSITE" id="PS51186">
    <property type="entry name" value="GNAT"/>
    <property type="match status" value="1"/>
</dbReference>
<evidence type="ECO:0000259" key="3">
    <source>
        <dbReference type="PROSITE" id="PS51186"/>
    </source>
</evidence>
<keyword evidence="1 4" id="KW-0808">Transferase</keyword>
<dbReference type="Pfam" id="PF00583">
    <property type="entry name" value="Acetyltransf_1"/>
    <property type="match status" value="1"/>
</dbReference>
<dbReference type="EMBL" id="NPIC01000001">
    <property type="protein sequence ID" value="RDL41989.1"/>
    <property type="molecule type" value="Genomic_DNA"/>
</dbReference>
<dbReference type="InterPro" id="IPR000182">
    <property type="entry name" value="GNAT_dom"/>
</dbReference>
<evidence type="ECO:0000256" key="2">
    <source>
        <dbReference type="ARBA" id="ARBA00023315"/>
    </source>
</evidence>
<organism evidence="4 5">
    <name type="scientific">Venustampulla echinocandica</name>
    <dbReference type="NCBI Taxonomy" id="2656787"/>
    <lineage>
        <taxon>Eukaryota</taxon>
        <taxon>Fungi</taxon>
        <taxon>Dikarya</taxon>
        <taxon>Ascomycota</taxon>
        <taxon>Pezizomycotina</taxon>
        <taxon>Leotiomycetes</taxon>
        <taxon>Helotiales</taxon>
        <taxon>Pleuroascaceae</taxon>
        <taxon>Venustampulla</taxon>
    </lineage>
</organism>
<dbReference type="CDD" id="cd04301">
    <property type="entry name" value="NAT_SF"/>
    <property type="match status" value="1"/>
</dbReference>
<dbReference type="AlphaFoldDB" id="A0A370U2I6"/>
<dbReference type="PANTHER" id="PTHR43420">
    <property type="entry name" value="ACETYLTRANSFERASE"/>
    <property type="match status" value="1"/>
</dbReference>
<feature type="domain" description="N-acetyltransferase" evidence="3">
    <location>
        <begin position="1"/>
        <end position="159"/>
    </location>
</feature>
<dbReference type="GO" id="GO:0016747">
    <property type="term" value="F:acyltransferase activity, transferring groups other than amino-acyl groups"/>
    <property type="evidence" value="ECO:0007669"/>
    <property type="project" value="InterPro"/>
</dbReference>
<accession>A0A370U2I6</accession>